<feature type="compositionally biased region" description="Pro residues" evidence="1">
    <location>
        <begin position="60"/>
        <end position="71"/>
    </location>
</feature>
<sequence length="452" mass="45757">MSELAAILARRRAKDGTGEPAPETPAPAVPSARPSPPKPFSAPSPGKLFPASSPAKTFPPASPVGVTPPPEAATEAVADAEKSTEEAPAHHDDEHVGRRTSSRIAQLQGNLGALNMNAFRPMPMPRKSNTSSAISTGEDYDYESTMKVGMAMPGMAGVPMIGLTKPGIGLPGMMKPQTADDDAPPAEEPTPAPVAHTTMTRAAGPKRRAPTKPTPVAAVAPQEVPIEAAPTPEATPSLFAAHDAPSPVEPVEAPPLFAAAPTEAAPASSTLFVETPAPSSRPGSSKSLFSDEPASLPVAPKPAAGPPRMNTALFGPPQTAHDDSSDSDWSDDDAPKGGLFGNPTPQPATLAAPQATLQSAPAPAQATLFGQPIQPKPETPSLFGTPASSSTSSLFGTPASSSTSSLFGGPAVGQTMAAAPTNKSRTNLFAADDSDDDSDDGGGLFGTGLPKK</sequence>
<feature type="region of interest" description="Disordered" evidence="1">
    <location>
        <begin position="176"/>
        <end position="216"/>
    </location>
</feature>
<name>A0A1V9YCX2_ACHHY</name>
<feature type="compositionally biased region" description="Basic and acidic residues" evidence="1">
    <location>
        <begin position="79"/>
        <end position="97"/>
    </location>
</feature>
<dbReference type="InterPro" id="IPR025574">
    <property type="entry name" value="Nucleoporin_FG_rpt"/>
</dbReference>
<feature type="compositionally biased region" description="Polar residues" evidence="1">
    <location>
        <begin position="277"/>
        <end position="288"/>
    </location>
</feature>
<accession>A0A1V9YCX2</accession>
<reference evidence="2 3" key="1">
    <citation type="journal article" date="2014" name="Genome Biol. Evol.">
        <title>The secreted proteins of Achlya hypogyna and Thraustotheca clavata identify the ancestral oomycete secretome and reveal gene acquisitions by horizontal gene transfer.</title>
        <authorList>
            <person name="Misner I."/>
            <person name="Blouin N."/>
            <person name="Leonard G."/>
            <person name="Richards T.A."/>
            <person name="Lane C.E."/>
        </authorList>
    </citation>
    <scope>NUCLEOTIDE SEQUENCE [LARGE SCALE GENOMIC DNA]</scope>
    <source>
        <strain evidence="2 3">ATCC 48635</strain>
    </source>
</reference>
<organism evidence="2 3">
    <name type="scientific">Achlya hypogyna</name>
    <name type="common">Oomycete</name>
    <name type="synonym">Protoachlya hypogyna</name>
    <dbReference type="NCBI Taxonomy" id="1202772"/>
    <lineage>
        <taxon>Eukaryota</taxon>
        <taxon>Sar</taxon>
        <taxon>Stramenopiles</taxon>
        <taxon>Oomycota</taxon>
        <taxon>Saprolegniomycetes</taxon>
        <taxon>Saprolegniales</taxon>
        <taxon>Achlyaceae</taxon>
        <taxon>Achlya</taxon>
    </lineage>
</organism>
<feature type="compositionally biased region" description="Polar residues" evidence="1">
    <location>
        <begin position="386"/>
        <end position="406"/>
    </location>
</feature>
<keyword evidence="3" id="KW-1185">Reference proteome</keyword>
<dbReference type="AlphaFoldDB" id="A0A1V9YCX2"/>
<evidence type="ECO:0000313" key="3">
    <source>
        <dbReference type="Proteomes" id="UP000243579"/>
    </source>
</evidence>
<dbReference type="OrthoDB" id="167738at2759"/>
<feature type="region of interest" description="Disordered" evidence="1">
    <location>
        <begin position="1"/>
        <end position="105"/>
    </location>
</feature>
<feature type="region of interest" description="Disordered" evidence="1">
    <location>
        <begin position="236"/>
        <end position="452"/>
    </location>
</feature>
<evidence type="ECO:0000313" key="2">
    <source>
        <dbReference type="EMBL" id="OQR83539.1"/>
    </source>
</evidence>
<feature type="compositionally biased region" description="Low complexity" evidence="1">
    <location>
        <begin position="347"/>
        <end position="368"/>
    </location>
</feature>
<comment type="caution">
    <text evidence="2">The sequence shown here is derived from an EMBL/GenBank/DDBJ whole genome shotgun (WGS) entry which is preliminary data.</text>
</comment>
<proteinExistence type="predicted"/>
<dbReference type="Proteomes" id="UP000243579">
    <property type="component" value="Unassembled WGS sequence"/>
</dbReference>
<dbReference type="GO" id="GO:0005643">
    <property type="term" value="C:nuclear pore"/>
    <property type="evidence" value="ECO:0007669"/>
    <property type="project" value="UniProtKB-ARBA"/>
</dbReference>
<dbReference type="Pfam" id="PF13634">
    <property type="entry name" value="Nucleoporin_FG"/>
    <property type="match status" value="2"/>
</dbReference>
<protein>
    <submittedName>
        <fullName evidence="2">Uncharacterized protein</fullName>
    </submittedName>
</protein>
<gene>
    <name evidence="2" type="ORF">ACHHYP_14583</name>
</gene>
<dbReference type="EMBL" id="JNBR01002137">
    <property type="protein sequence ID" value="OQR83539.1"/>
    <property type="molecule type" value="Genomic_DNA"/>
</dbReference>
<evidence type="ECO:0000256" key="1">
    <source>
        <dbReference type="SAM" id="MobiDB-lite"/>
    </source>
</evidence>
<feature type="compositionally biased region" description="Pro residues" evidence="1">
    <location>
        <begin position="22"/>
        <end position="42"/>
    </location>
</feature>
<feature type="compositionally biased region" description="Low complexity" evidence="1">
    <location>
        <begin position="244"/>
        <end position="271"/>
    </location>
</feature>